<evidence type="ECO:0000313" key="2">
    <source>
        <dbReference type="Proteomes" id="UP000001916"/>
    </source>
</evidence>
<dbReference type="RefSeq" id="WP_013158332.1">
    <property type="nucleotide sequence ID" value="NC_014212.1"/>
</dbReference>
<dbReference type="AlphaFoldDB" id="D7BGG0"/>
<keyword evidence="2" id="KW-1185">Reference proteome</keyword>
<reference evidence="1 2" key="1">
    <citation type="journal article" date="2010" name="Stand. Genomic Sci.">
        <title>Complete genome sequence of Meiothermus silvanus type strain (VI-R2).</title>
        <authorList>
            <person name="Sikorski J."/>
            <person name="Tindall B.J."/>
            <person name="Lowry S."/>
            <person name="Lucas S."/>
            <person name="Nolan M."/>
            <person name="Copeland A."/>
            <person name="Glavina Del Rio T."/>
            <person name="Tice H."/>
            <person name="Cheng J.F."/>
            <person name="Han C."/>
            <person name="Pitluck S."/>
            <person name="Liolios K."/>
            <person name="Ivanova N."/>
            <person name="Mavromatis K."/>
            <person name="Mikhailova N."/>
            <person name="Pati A."/>
            <person name="Goodwin L."/>
            <person name="Chen A."/>
            <person name="Palaniappan K."/>
            <person name="Land M."/>
            <person name="Hauser L."/>
            <person name="Chang Y.J."/>
            <person name="Jeffries C.D."/>
            <person name="Rohde M."/>
            <person name="Goker M."/>
            <person name="Woyke T."/>
            <person name="Bristow J."/>
            <person name="Eisen J.A."/>
            <person name="Markowitz V."/>
            <person name="Hugenholtz P."/>
            <person name="Kyrpides N.C."/>
            <person name="Klenk H.P."/>
            <person name="Lapidus A."/>
        </authorList>
    </citation>
    <scope>NUCLEOTIDE SEQUENCE [LARGE SCALE GENOMIC DNA]</scope>
    <source>
        <strain evidence="2">ATCC 700542 / DSM 9946 / VI-R2</strain>
    </source>
</reference>
<dbReference type="HOGENOM" id="CLU_2423494_0_0_0"/>
<name>D7BGG0_ALLS1</name>
<accession>D7BGG0</accession>
<evidence type="ECO:0000313" key="1">
    <source>
        <dbReference type="EMBL" id="ADH63776.1"/>
    </source>
</evidence>
<dbReference type="KEGG" id="msv:Mesil_1901"/>
<protein>
    <submittedName>
        <fullName evidence="1">Uncharacterized protein</fullName>
    </submittedName>
</protein>
<organism evidence="1 2">
    <name type="scientific">Allomeiothermus silvanus (strain ATCC 700542 / DSM 9946 / NBRC 106475 / NCIMB 13440 / VI-R2)</name>
    <name type="common">Thermus silvanus</name>
    <dbReference type="NCBI Taxonomy" id="526227"/>
    <lineage>
        <taxon>Bacteria</taxon>
        <taxon>Thermotogati</taxon>
        <taxon>Deinococcota</taxon>
        <taxon>Deinococci</taxon>
        <taxon>Thermales</taxon>
        <taxon>Thermaceae</taxon>
        <taxon>Allomeiothermus</taxon>
    </lineage>
</organism>
<sequence length="91" mass="10017">MPSARALAMAKASPQQNLDELFAALQAAQGRPLDLHSSGLEVRACFLGLEDGKPRYGLYCLALGDWLNVAETTLRTYLSQSGPYTWEKEDE</sequence>
<dbReference type="OrthoDB" id="26407at2"/>
<dbReference type="Proteomes" id="UP000001916">
    <property type="component" value="Chromosome"/>
</dbReference>
<dbReference type="STRING" id="526227.Mesil_1901"/>
<gene>
    <name evidence="1" type="ordered locus">Mesil_1901</name>
</gene>
<proteinExistence type="predicted"/>
<dbReference type="EMBL" id="CP002042">
    <property type="protein sequence ID" value="ADH63776.1"/>
    <property type="molecule type" value="Genomic_DNA"/>
</dbReference>